<sequence>MSTHRHIDKICCAVLLAVFILTAVFCNAEALGVETVSSAFGYEGKLFDTSSVHTIDIVMDDWDGFLETCTNEEYTICAVVIDNEAYKNVGIRAKGNTSLSSVAAYGNDRYSFKIEFDHYDDAKNYYGLDKISLNNIIQDNTYMKDYLSYQMMGYFGVDAPLCSYANITVNGEDWGLYLAVEGVEESFLTRNYGSDYGELYKPDSISMGGGRGNGGGFDMEDFEERSGQDGEADTEEDSGKDTSGKATPGGGMKPGGRGQPEDGTLPDMDDMPDTGTMPEKGAMPDMGDMPEDGAMPDMGNMPGDGAMPDMGDMPEDGTLPEMGDMPGNGAMPANGGGMGMGSDDVSLIYSDDDQDSYSNIFDNAKTNVSDADKERLIESLKTLNEGGDIESVVDVDEVIRYFVVHNFVCNFDSYTGSMIHNYYLYEEDGVMSMIPWDYNLAFGGFMSGSDAGSLVNYPIDTPVSGGTVESRPMLAWIFNEEAYTEIYHEYFAEFISEYFDSGYFEEMIDSVSEMIAPYVENDPTKFCTYEEFEEGVSTLKEFCLLRAESINGQLDGTIPSTSDGQGEDDSALIDAGDIEVSAMGSMGNMMGMGGSKNKGR</sequence>
<dbReference type="InterPro" id="IPR014867">
    <property type="entry name" value="Spore_coat_CotH_CotH2/3/7"/>
</dbReference>
<dbReference type="PANTHER" id="PTHR40050:SF1">
    <property type="entry name" value="INNER SPORE COAT PROTEIN H"/>
    <property type="match status" value="1"/>
</dbReference>
<gene>
    <name evidence="2" type="ORF">A8806_110112</name>
</gene>
<feature type="compositionally biased region" description="Gly residues" evidence="1">
    <location>
        <begin position="207"/>
        <end position="217"/>
    </location>
</feature>
<reference evidence="2 3" key="1">
    <citation type="submission" date="2018-05" db="EMBL/GenBank/DDBJ databases">
        <title>The Hungate 1000. A catalogue of reference genomes from the rumen microbiome.</title>
        <authorList>
            <person name="Kelly W."/>
        </authorList>
    </citation>
    <scope>NUCLEOTIDE SEQUENCE [LARGE SCALE GENOMIC DNA]</scope>
    <source>
        <strain evidence="2 3">NLAE-zl-C242</strain>
    </source>
</reference>
<dbReference type="OrthoDB" id="3235126at2"/>
<organism evidence="2 3">
    <name type="scientific">Faecalicatena orotica</name>
    <dbReference type="NCBI Taxonomy" id="1544"/>
    <lineage>
        <taxon>Bacteria</taxon>
        <taxon>Bacillati</taxon>
        <taxon>Bacillota</taxon>
        <taxon>Clostridia</taxon>
        <taxon>Lachnospirales</taxon>
        <taxon>Lachnospiraceae</taxon>
        <taxon>Faecalicatena</taxon>
    </lineage>
</organism>
<dbReference type="EMBL" id="QGDL01000010">
    <property type="protein sequence ID" value="PWJ27937.1"/>
    <property type="molecule type" value="Genomic_DNA"/>
</dbReference>
<keyword evidence="3" id="KW-1185">Reference proteome</keyword>
<comment type="caution">
    <text evidence="2">The sequence shown here is derived from an EMBL/GenBank/DDBJ whole genome shotgun (WGS) entry which is preliminary data.</text>
</comment>
<proteinExistence type="predicted"/>
<evidence type="ECO:0000313" key="3">
    <source>
        <dbReference type="Proteomes" id="UP000245845"/>
    </source>
</evidence>
<name>A0A2Y9C5U6_9FIRM</name>
<dbReference type="RefSeq" id="WP_109732296.1">
    <property type="nucleotide sequence ID" value="NZ_BAAACK010000029.1"/>
</dbReference>
<evidence type="ECO:0000313" key="2">
    <source>
        <dbReference type="EMBL" id="PWJ27937.1"/>
    </source>
</evidence>
<dbReference type="PANTHER" id="PTHR40050">
    <property type="entry name" value="INNER SPORE COAT PROTEIN H"/>
    <property type="match status" value="1"/>
</dbReference>
<dbReference type="AlphaFoldDB" id="A0A2Y9C5U6"/>
<evidence type="ECO:0000256" key="1">
    <source>
        <dbReference type="SAM" id="MobiDB-lite"/>
    </source>
</evidence>
<accession>A0A2Y9C5U6</accession>
<feature type="region of interest" description="Disordered" evidence="1">
    <location>
        <begin position="203"/>
        <end position="296"/>
    </location>
</feature>
<feature type="compositionally biased region" description="Gly residues" evidence="1">
    <location>
        <begin position="247"/>
        <end position="258"/>
    </location>
</feature>
<dbReference type="Proteomes" id="UP000245845">
    <property type="component" value="Unassembled WGS sequence"/>
</dbReference>
<protein>
    <submittedName>
        <fullName evidence="2">CotH protein</fullName>
    </submittedName>
</protein>
<dbReference type="Pfam" id="PF08757">
    <property type="entry name" value="CotH"/>
    <property type="match status" value="2"/>
</dbReference>